<evidence type="ECO:0000259" key="3">
    <source>
        <dbReference type="Pfam" id="PF00135"/>
    </source>
</evidence>
<dbReference type="PROSITE" id="PS01173">
    <property type="entry name" value="LIPASE_GDXG_HIS"/>
    <property type="match status" value="1"/>
</dbReference>
<evidence type="ECO:0000256" key="2">
    <source>
        <dbReference type="SAM" id="SignalP"/>
    </source>
</evidence>
<feature type="signal peptide" evidence="2">
    <location>
        <begin position="1"/>
        <end position="19"/>
    </location>
</feature>
<evidence type="ECO:0000313" key="4">
    <source>
        <dbReference type="EMBL" id="KAJ7020422.1"/>
    </source>
</evidence>
<evidence type="ECO:0000256" key="1">
    <source>
        <dbReference type="ARBA" id="ARBA00010515"/>
    </source>
</evidence>
<dbReference type="Pfam" id="PF00135">
    <property type="entry name" value="COesterase"/>
    <property type="match status" value="2"/>
</dbReference>
<keyword evidence="5" id="KW-1185">Reference proteome</keyword>
<dbReference type="SUPFAM" id="SSF53474">
    <property type="entry name" value="alpha/beta-Hydrolases"/>
    <property type="match status" value="1"/>
</dbReference>
<organism evidence="4 5">
    <name type="scientific">Mycena alexandri</name>
    <dbReference type="NCBI Taxonomy" id="1745969"/>
    <lineage>
        <taxon>Eukaryota</taxon>
        <taxon>Fungi</taxon>
        <taxon>Dikarya</taxon>
        <taxon>Basidiomycota</taxon>
        <taxon>Agaricomycotina</taxon>
        <taxon>Agaricomycetes</taxon>
        <taxon>Agaricomycetidae</taxon>
        <taxon>Agaricales</taxon>
        <taxon>Marasmiineae</taxon>
        <taxon>Mycenaceae</taxon>
        <taxon>Mycena</taxon>
    </lineage>
</organism>
<accession>A0AAD6WPH0</accession>
<name>A0AAD6WPH0_9AGAR</name>
<dbReference type="GO" id="GO:0016787">
    <property type="term" value="F:hydrolase activity"/>
    <property type="evidence" value="ECO:0007669"/>
    <property type="project" value="UniProtKB-KW"/>
</dbReference>
<dbReference type="InterPro" id="IPR019819">
    <property type="entry name" value="Carboxylesterase_B_CS"/>
</dbReference>
<dbReference type="EMBL" id="JARJCM010000264">
    <property type="protein sequence ID" value="KAJ7020422.1"/>
    <property type="molecule type" value="Genomic_DNA"/>
</dbReference>
<comment type="similarity">
    <text evidence="1">Belongs to the 'GDXG' lipolytic enzyme family.</text>
</comment>
<dbReference type="InterPro" id="IPR050309">
    <property type="entry name" value="Type-B_Carboxylest/Lipase"/>
</dbReference>
<sequence length="438" mass="46793">MRLSSQLFLLASIAALVDAAASTVKLDYGTFTGLTNTTTGVIHFRGVRYADSPVGALRWHAPVSPRRLDSGRSTRYAAGCIANTQTATTSTTSEDCLFLNVFLPIATTAYSALPVLVYFHGGGFEEQSGSAVKTHGTLNAGLLDQKAALVWIQIYVTKFGGDPTRVTIWGQYAGGGSTMFHLIGDNAGNGKLFHQAMGDSPSLGPLPHYTDASVEDLFTQFAGFAGCGSSGSNTAIMACLRAVHLGSRRKPNQRKLHLHCLSVCTHPYISTRPVEAFLNGDFVRVPVLYGSNTDDGANWSATLPNPAANTSSVNATEMTVYKFIQGQFDTQATGQPVHYLDNPILGSNHNSELAVFFDGAETFYPADQALVVAMRSYFTSFATSGVPTANNSIVWPVIGGNGSPRILLHPSDISLEKVTDAISHRCAFWHALASKIDT</sequence>
<dbReference type="Proteomes" id="UP001218188">
    <property type="component" value="Unassembled WGS sequence"/>
</dbReference>
<dbReference type="AlphaFoldDB" id="A0AAD6WPH0"/>
<feature type="chain" id="PRO_5042175427" evidence="2">
    <location>
        <begin position="20"/>
        <end position="438"/>
    </location>
</feature>
<dbReference type="InterPro" id="IPR002168">
    <property type="entry name" value="Lipase_GDXG_HIS_AS"/>
</dbReference>
<protein>
    <submittedName>
        <fullName evidence="4">Alpha/Beta hydrolase protein</fullName>
    </submittedName>
</protein>
<comment type="caution">
    <text evidence="4">The sequence shown here is derived from an EMBL/GenBank/DDBJ whole genome shotgun (WGS) entry which is preliminary data.</text>
</comment>
<dbReference type="PANTHER" id="PTHR11559">
    <property type="entry name" value="CARBOXYLESTERASE"/>
    <property type="match status" value="1"/>
</dbReference>
<dbReference type="InterPro" id="IPR002018">
    <property type="entry name" value="CarbesteraseB"/>
</dbReference>
<evidence type="ECO:0000313" key="5">
    <source>
        <dbReference type="Proteomes" id="UP001218188"/>
    </source>
</evidence>
<keyword evidence="4" id="KW-0378">Hydrolase</keyword>
<feature type="domain" description="Carboxylesterase type B" evidence="3">
    <location>
        <begin position="22"/>
        <end position="132"/>
    </location>
</feature>
<gene>
    <name evidence="4" type="ORF">C8F04DRAFT_1214096</name>
</gene>
<dbReference type="InterPro" id="IPR029058">
    <property type="entry name" value="AB_hydrolase_fold"/>
</dbReference>
<dbReference type="Gene3D" id="3.40.50.1820">
    <property type="entry name" value="alpha/beta hydrolase"/>
    <property type="match status" value="2"/>
</dbReference>
<reference evidence="4" key="1">
    <citation type="submission" date="2023-03" db="EMBL/GenBank/DDBJ databases">
        <title>Massive genome expansion in bonnet fungi (Mycena s.s.) driven by repeated elements and novel gene families across ecological guilds.</title>
        <authorList>
            <consortium name="Lawrence Berkeley National Laboratory"/>
            <person name="Harder C.B."/>
            <person name="Miyauchi S."/>
            <person name="Viragh M."/>
            <person name="Kuo A."/>
            <person name="Thoen E."/>
            <person name="Andreopoulos B."/>
            <person name="Lu D."/>
            <person name="Skrede I."/>
            <person name="Drula E."/>
            <person name="Henrissat B."/>
            <person name="Morin E."/>
            <person name="Kohler A."/>
            <person name="Barry K."/>
            <person name="LaButti K."/>
            <person name="Morin E."/>
            <person name="Salamov A."/>
            <person name="Lipzen A."/>
            <person name="Mereny Z."/>
            <person name="Hegedus B."/>
            <person name="Baldrian P."/>
            <person name="Stursova M."/>
            <person name="Weitz H."/>
            <person name="Taylor A."/>
            <person name="Grigoriev I.V."/>
            <person name="Nagy L.G."/>
            <person name="Martin F."/>
            <person name="Kauserud H."/>
        </authorList>
    </citation>
    <scope>NUCLEOTIDE SEQUENCE</scope>
    <source>
        <strain evidence="4">CBHHK200</strain>
    </source>
</reference>
<dbReference type="PROSITE" id="PS00941">
    <property type="entry name" value="CARBOXYLESTERASE_B_2"/>
    <property type="match status" value="1"/>
</dbReference>
<feature type="domain" description="Carboxylesterase type B" evidence="3">
    <location>
        <begin position="139"/>
        <end position="325"/>
    </location>
</feature>
<proteinExistence type="inferred from homology"/>
<keyword evidence="2" id="KW-0732">Signal</keyword>